<dbReference type="PANTHER" id="PTHR35936">
    <property type="entry name" value="MEMBRANE-BOUND LYTIC MUREIN TRANSGLYCOSYLASE F"/>
    <property type="match status" value="1"/>
</dbReference>
<dbReference type="SMART" id="SM00062">
    <property type="entry name" value="PBPb"/>
    <property type="match status" value="1"/>
</dbReference>
<evidence type="ECO:0000313" key="3">
    <source>
        <dbReference type="EMBL" id="REF73204.1"/>
    </source>
</evidence>
<dbReference type="CDD" id="cd13696">
    <property type="entry name" value="PBP2_Atu4678_like"/>
    <property type="match status" value="1"/>
</dbReference>
<evidence type="ECO:0000259" key="2">
    <source>
        <dbReference type="SMART" id="SM00062"/>
    </source>
</evidence>
<dbReference type="Proteomes" id="UP000256941">
    <property type="component" value="Unassembled WGS sequence"/>
</dbReference>
<accession>A0A3D9XRY3</accession>
<keyword evidence="1" id="KW-0732">Signal</keyword>
<dbReference type="SUPFAM" id="SSF53850">
    <property type="entry name" value="Periplasmic binding protein-like II"/>
    <property type="match status" value="1"/>
</dbReference>
<reference evidence="3 4" key="1">
    <citation type="submission" date="2018-08" db="EMBL/GenBank/DDBJ databases">
        <title>Genomic Encyclopedia of Archaeal and Bacterial Type Strains, Phase II (KMG-II): from individual species to whole genera.</title>
        <authorList>
            <person name="Goeker M."/>
        </authorList>
    </citation>
    <scope>NUCLEOTIDE SEQUENCE [LARGE SCALE GENOMIC DNA]</scope>
    <source>
        <strain evidence="3 4">DSM 17099</strain>
    </source>
</reference>
<dbReference type="Gene3D" id="3.40.190.10">
    <property type="entry name" value="Periplasmic binding protein-like II"/>
    <property type="match status" value="2"/>
</dbReference>
<evidence type="ECO:0000256" key="1">
    <source>
        <dbReference type="ARBA" id="ARBA00022729"/>
    </source>
</evidence>
<dbReference type="AlphaFoldDB" id="A0A3D9XRY3"/>
<dbReference type="EMBL" id="QTUJ01000001">
    <property type="protein sequence ID" value="REF73204.1"/>
    <property type="molecule type" value="Genomic_DNA"/>
</dbReference>
<feature type="domain" description="Solute-binding protein family 3/N-terminal" evidence="2">
    <location>
        <begin position="48"/>
        <end position="273"/>
    </location>
</feature>
<comment type="caution">
    <text evidence="3">The sequence shown here is derived from an EMBL/GenBank/DDBJ whole genome shotgun (WGS) entry which is preliminary data.</text>
</comment>
<protein>
    <submittedName>
        <fullName evidence="3">Amino acid ABC transporter substrate-binding protein (PAAT family)</fullName>
    </submittedName>
</protein>
<dbReference type="PANTHER" id="PTHR35936:SF38">
    <property type="entry name" value="GLUTAMINE-BINDING PERIPLASMIC PROTEIN"/>
    <property type="match status" value="1"/>
</dbReference>
<dbReference type="InterPro" id="IPR001638">
    <property type="entry name" value="Solute-binding_3/MltF_N"/>
</dbReference>
<evidence type="ECO:0000313" key="4">
    <source>
        <dbReference type="Proteomes" id="UP000256941"/>
    </source>
</evidence>
<proteinExistence type="predicted"/>
<gene>
    <name evidence="3" type="ORF">BDD41_1735</name>
</gene>
<name>A0A3D9XRY3_PARVE</name>
<sequence>MIKIMKNKEKFFQFRQVCTVLGIAALPLFLVGTPALADKLDDIVSSGALRCGVMLDFPPLGYRDASGNPAGFDVETCNDIAAQLGVKPEIVETQAPQRVPALVSGTVDIVVGGTTPTLERAKTVTFTDPYNVGKLVVVTGSANRISGFDELKGKSVALVRGTLPETAYLAACNGWSEGCKNLSLANNAEQITAVRQGRANAMIETNSFMSALKASPQGADLEICCNVPGFTDWTSIAVPKGEYGLRDWLNLFIFWQVDSGRYAELYQKYYGTEAPSLQPGN</sequence>
<dbReference type="Pfam" id="PF00497">
    <property type="entry name" value="SBP_bac_3"/>
    <property type="match status" value="1"/>
</dbReference>
<organism evidence="3 4">
    <name type="scientific">Paracoccus versutus</name>
    <name type="common">Thiobacillus versutus</name>
    <dbReference type="NCBI Taxonomy" id="34007"/>
    <lineage>
        <taxon>Bacteria</taxon>
        <taxon>Pseudomonadati</taxon>
        <taxon>Pseudomonadota</taxon>
        <taxon>Alphaproteobacteria</taxon>
        <taxon>Rhodobacterales</taxon>
        <taxon>Paracoccaceae</taxon>
        <taxon>Paracoccus</taxon>
    </lineage>
</organism>